<evidence type="ECO:0000313" key="13">
    <source>
        <dbReference type="Proteomes" id="UP000239907"/>
    </source>
</evidence>
<evidence type="ECO:0000256" key="6">
    <source>
        <dbReference type="ARBA" id="ARBA00023077"/>
    </source>
</evidence>
<gene>
    <name evidence="12" type="ORF">BSZ32_15775</name>
</gene>
<dbReference type="PROSITE" id="PS52016">
    <property type="entry name" value="TONB_DEPENDENT_REC_3"/>
    <property type="match status" value="1"/>
</dbReference>
<evidence type="ECO:0000256" key="2">
    <source>
        <dbReference type="ARBA" id="ARBA00022448"/>
    </source>
</evidence>
<keyword evidence="13" id="KW-1185">Reference proteome</keyword>
<dbReference type="RefSeq" id="WP_105044308.1">
    <property type="nucleotide sequence ID" value="NZ_MQWA01000001.1"/>
</dbReference>
<keyword evidence="6" id="KW-0798">TonB box</keyword>
<evidence type="ECO:0000313" key="12">
    <source>
        <dbReference type="EMBL" id="PQJ29794.1"/>
    </source>
</evidence>
<evidence type="ECO:0000256" key="10">
    <source>
        <dbReference type="PROSITE-ProRule" id="PRU01360"/>
    </source>
</evidence>
<comment type="similarity">
    <text evidence="10">Belongs to the TonB-dependent receptor family.</text>
</comment>
<dbReference type="EMBL" id="MQWA01000001">
    <property type="protein sequence ID" value="PQJ29794.1"/>
    <property type="molecule type" value="Genomic_DNA"/>
</dbReference>
<evidence type="ECO:0000256" key="1">
    <source>
        <dbReference type="ARBA" id="ARBA00004571"/>
    </source>
</evidence>
<organism evidence="12 13">
    <name type="scientific">Rubritalea profundi</name>
    <dbReference type="NCBI Taxonomy" id="1658618"/>
    <lineage>
        <taxon>Bacteria</taxon>
        <taxon>Pseudomonadati</taxon>
        <taxon>Verrucomicrobiota</taxon>
        <taxon>Verrucomicrobiia</taxon>
        <taxon>Verrucomicrobiales</taxon>
        <taxon>Rubritaleaceae</taxon>
        <taxon>Rubritalea</taxon>
    </lineage>
</organism>
<evidence type="ECO:0000256" key="9">
    <source>
        <dbReference type="ARBA" id="ARBA00023237"/>
    </source>
</evidence>
<dbReference type="SUPFAM" id="SSF56935">
    <property type="entry name" value="Porins"/>
    <property type="match status" value="1"/>
</dbReference>
<evidence type="ECO:0000256" key="7">
    <source>
        <dbReference type="ARBA" id="ARBA00023136"/>
    </source>
</evidence>
<name>A0A2S7U5W9_9BACT</name>
<dbReference type="PANTHER" id="PTHR30069">
    <property type="entry name" value="TONB-DEPENDENT OUTER MEMBRANE RECEPTOR"/>
    <property type="match status" value="1"/>
</dbReference>
<dbReference type="AlphaFoldDB" id="A0A2S7U5W9"/>
<keyword evidence="7 10" id="KW-0472">Membrane</keyword>
<dbReference type="Pfam" id="PF00593">
    <property type="entry name" value="TonB_dep_Rec_b-barrel"/>
    <property type="match status" value="1"/>
</dbReference>
<dbReference type="GO" id="GO:0015344">
    <property type="term" value="F:siderophore uptake transmembrane transporter activity"/>
    <property type="evidence" value="ECO:0007669"/>
    <property type="project" value="TreeGrafter"/>
</dbReference>
<evidence type="ECO:0000256" key="5">
    <source>
        <dbReference type="ARBA" id="ARBA00022729"/>
    </source>
</evidence>
<dbReference type="Proteomes" id="UP000239907">
    <property type="component" value="Unassembled WGS sequence"/>
</dbReference>
<dbReference type="GO" id="GO:0044718">
    <property type="term" value="P:siderophore transmembrane transport"/>
    <property type="evidence" value="ECO:0007669"/>
    <property type="project" value="TreeGrafter"/>
</dbReference>
<keyword evidence="8" id="KW-0675">Receptor</keyword>
<keyword evidence="5" id="KW-0732">Signal</keyword>
<reference evidence="12 13" key="1">
    <citation type="submission" date="2016-12" db="EMBL/GenBank/DDBJ databases">
        <title>Study of bacterial adaptation to deep sea.</title>
        <authorList>
            <person name="Song J."/>
            <person name="Yoshizawa S."/>
            <person name="Kogure K."/>
        </authorList>
    </citation>
    <scope>NUCLEOTIDE SEQUENCE [LARGE SCALE GENOMIC DNA]</scope>
    <source>
        <strain evidence="12 13">SAORIC-165</strain>
    </source>
</reference>
<keyword evidence="4 10" id="KW-0812">Transmembrane</keyword>
<dbReference type="InterPro" id="IPR036942">
    <property type="entry name" value="Beta-barrel_TonB_sf"/>
</dbReference>
<comment type="subcellular location">
    <subcellularLocation>
        <location evidence="1 10">Cell outer membrane</location>
        <topology evidence="1 10">Multi-pass membrane protein</topology>
    </subcellularLocation>
</comment>
<comment type="caution">
    <text evidence="12">The sequence shown here is derived from an EMBL/GenBank/DDBJ whole genome shotgun (WGS) entry which is preliminary data.</text>
</comment>
<sequence>MKFSYRGSNNKYLSEVTDLYGTTHTDSDTDIHLLALNTTYIINPDLRSHLTIGYYDETSESDLDYGFGPSPFDTKTDRFSVNWSNQWEARESLTFVGGVDYSDTDYENTNNQAVEYSSIGFYANGFWQPIENALIEFGGRYDEHDTHGGDVAWNVGGGYTIEQTNTRLRARAARSFRTPTILDSGAFVTPFGVQVENGSLKTETIMGYEVGFDQQIVVNHELQVTYFYQSLEDAIGSEVISPGSFFPPSPSVSRRVNIDGESRVSGVEAALAGSFSELTVNYRLAWTAQLKEEVLDVPDHVFSGDVYYDAEKWVLGLGASYVDGASYGGIGGTYFVPTDSRFVTRIYGDYKISENVKIHGRIENLFNEEYDASKSIAGSVKGQGFGAFGGLTLSF</sequence>
<keyword evidence="3 10" id="KW-1134">Transmembrane beta strand</keyword>
<feature type="domain" description="TonB-dependent receptor-like beta-barrel" evidence="11">
    <location>
        <begin position="8"/>
        <end position="365"/>
    </location>
</feature>
<dbReference type="GO" id="GO:0009279">
    <property type="term" value="C:cell outer membrane"/>
    <property type="evidence" value="ECO:0007669"/>
    <property type="project" value="UniProtKB-SubCell"/>
</dbReference>
<evidence type="ECO:0000256" key="4">
    <source>
        <dbReference type="ARBA" id="ARBA00022692"/>
    </source>
</evidence>
<protein>
    <recommendedName>
        <fullName evidence="11">TonB-dependent receptor-like beta-barrel domain-containing protein</fullName>
    </recommendedName>
</protein>
<dbReference type="InterPro" id="IPR000531">
    <property type="entry name" value="Beta-barrel_TonB"/>
</dbReference>
<dbReference type="OrthoDB" id="101167at2"/>
<dbReference type="PANTHER" id="PTHR30069:SF29">
    <property type="entry name" value="HEMOGLOBIN AND HEMOGLOBIN-HAPTOGLOBIN-BINDING PROTEIN 1-RELATED"/>
    <property type="match status" value="1"/>
</dbReference>
<evidence type="ECO:0000256" key="3">
    <source>
        <dbReference type="ARBA" id="ARBA00022452"/>
    </source>
</evidence>
<dbReference type="InterPro" id="IPR039426">
    <property type="entry name" value="TonB-dep_rcpt-like"/>
</dbReference>
<proteinExistence type="inferred from homology"/>
<evidence type="ECO:0000259" key="11">
    <source>
        <dbReference type="Pfam" id="PF00593"/>
    </source>
</evidence>
<keyword evidence="9 10" id="KW-0998">Cell outer membrane</keyword>
<dbReference type="Gene3D" id="2.40.170.20">
    <property type="entry name" value="TonB-dependent receptor, beta-barrel domain"/>
    <property type="match status" value="1"/>
</dbReference>
<accession>A0A2S7U5W9</accession>
<evidence type="ECO:0000256" key="8">
    <source>
        <dbReference type="ARBA" id="ARBA00023170"/>
    </source>
</evidence>
<keyword evidence="2 10" id="KW-0813">Transport</keyword>